<feature type="non-terminal residue" evidence="7">
    <location>
        <position position="323"/>
    </location>
</feature>
<evidence type="ECO:0000259" key="6">
    <source>
        <dbReference type="PROSITE" id="PS50011"/>
    </source>
</evidence>
<evidence type="ECO:0000313" key="8">
    <source>
        <dbReference type="Proteomes" id="UP000265703"/>
    </source>
</evidence>
<keyword evidence="2 5" id="KW-0547">Nucleotide-binding</keyword>
<dbReference type="PROSITE" id="PS00107">
    <property type="entry name" value="PROTEIN_KINASE_ATP"/>
    <property type="match status" value="1"/>
</dbReference>
<dbReference type="Pfam" id="PF07714">
    <property type="entry name" value="PK_Tyr_Ser-Thr"/>
    <property type="match status" value="1"/>
</dbReference>
<protein>
    <submittedName>
        <fullName evidence="7">Kinase-like domain-containing protein</fullName>
    </submittedName>
</protein>
<dbReference type="Proteomes" id="UP000265703">
    <property type="component" value="Unassembled WGS sequence"/>
</dbReference>
<dbReference type="PANTHER" id="PTHR44329:SF288">
    <property type="entry name" value="MITOGEN-ACTIVATED PROTEIN KINASE KINASE KINASE 20"/>
    <property type="match status" value="1"/>
</dbReference>
<dbReference type="InterPro" id="IPR017441">
    <property type="entry name" value="Protein_kinase_ATP_BS"/>
</dbReference>
<dbReference type="InterPro" id="IPR001245">
    <property type="entry name" value="Ser-Thr/Tyr_kinase_cat_dom"/>
</dbReference>
<dbReference type="SUPFAM" id="SSF56112">
    <property type="entry name" value="Protein kinase-like (PK-like)"/>
    <property type="match status" value="1"/>
</dbReference>
<feature type="binding site" evidence="5">
    <location>
        <position position="66"/>
    </location>
    <ligand>
        <name>ATP</name>
        <dbReference type="ChEBI" id="CHEBI:30616"/>
    </ligand>
</feature>
<dbReference type="InterPro" id="IPR000719">
    <property type="entry name" value="Prot_kinase_dom"/>
</dbReference>
<sequence length="323" mass="37489">MSNNAELIFTNDSNEWIDWIENAISNRLIKYYEFENFYNIQEIGSGAFGMVYRANWKISHEYLALKSFYNFNNVTAKEVVSEIKLQREVDFHENIISFYGVTSYCENFVNLTWNDKFNIAFQLVYAVSCLHGEGIIHRDLHSKNILIHQNTIKLRILVYQKGLMNHPIFNQNDVYSVGVLLWEISSGQPPFCKEQHDIGLAMEILQGYRETPIPDTPEAYVKIYKDCWNGEPDNRPIINQVVDELKAIITKENIGIKDFHLYSCNKNTQSSNNSHLILNTIKNPENIINNSLHGDLSQVIQNFNEMDTEEIEHSMPPSDQIIN</sequence>
<evidence type="ECO:0000256" key="5">
    <source>
        <dbReference type="PROSITE-ProRule" id="PRU10141"/>
    </source>
</evidence>
<comment type="caution">
    <text evidence="7">The sequence shown here is derived from an EMBL/GenBank/DDBJ whole genome shotgun (WGS) entry which is preliminary data.</text>
</comment>
<gene>
    <name evidence="7" type="ORF">C1645_874593</name>
</gene>
<dbReference type="STRING" id="658196.A0A397T3I9"/>
<dbReference type="GO" id="GO:0004674">
    <property type="term" value="F:protein serine/threonine kinase activity"/>
    <property type="evidence" value="ECO:0007669"/>
    <property type="project" value="TreeGrafter"/>
</dbReference>
<evidence type="ECO:0000313" key="7">
    <source>
        <dbReference type="EMBL" id="RIA92723.1"/>
    </source>
</evidence>
<dbReference type="Pfam" id="PF00069">
    <property type="entry name" value="Pkinase"/>
    <property type="match status" value="1"/>
</dbReference>
<name>A0A397T3I9_9GLOM</name>
<dbReference type="PROSITE" id="PS50011">
    <property type="entry name" value="PROTEIN_KINASE_DOM"/>
    <property type="match status" value="1"/>
</dbReference>
<dbReference type="PANTHER" id="PTHR44329">
    <property type="entry name" value="SERINE/THREONINE-PROTEIN KINASE TNNI3K-RELATED"/>
    <property type="match status" value="1"/>
</dbReference>
<evidence type="ECO:0000256" key="4">
    <source>
        <dbReference type="ARBA" id="ARBA00022840"/>
    </source>
</evidence>
<keyword evidence="3 7" id="KW-0418">Kinase</keyword>
<feature type="domain" description="Protein kinase" evidence="6">
    <location>
        <begin position="37"/>
        <end position="249"/>
    </location>
</feature>
<keyword evidence="1" id="KW-0808">Transferase</keyword>
<organism evidence="7 8">
    <name type="scientific">Glomus cerebriforme</name>
    <dbReference type="NCBI Taxonomy" id="658196"/>
    <lineage>
        <taxon>Eukaryota</taxon>
        <taxon>Fungi</taxon>
        <taxon>Fungi incertae sedis</taxon>
        <taxon>Mucoromycota</taxon>
        <taxon>Glomeromycotina</taxon>
        <taxon>Glomeromycetes</taxon>
        <taxon>Glomerales</taxon>
        <taxon>Glomeraceae</taxon>
        <taxon>Glomus</taxon>
    </lineage>
</organism>
<evidence type="ECO:0000256" key="3">
    <source>
        <dbReference type="ARBA" id="ARBA00022777"/>
    </source>
</evidence>
<dbReference type="AlphaFoldDB" id="A0A397T3I9"/>
<keyword evidence="4 5" id="KW-0067">ATP-binding</keyword>
<keyword evidence="8" id="KW-1185">Reference proteome</keyword>
<proteinExistence type="predicted"/>
<evidence type="ECO:0000256" key="1">
    <source>
        <dbReference type="ARBA" id="ARBA00022679"/>
    </source>
</evidence>
<dbReference type="EMBL" id="QKYT01000119">
    <property type="protein sequence ID" value="RIA92723.1"/>
    <property type="molecule type" value="Genomic_DNA"/>
</dbReference>
<reference evidence="7 8" key="1">
    <citation type="submission" date="2018-06" db="EMBL/GenBank/DDBJ databases">
        <title>Comparative genomics reveals the genomic features of Rhizophagus irregularis, R. cerebriforme, R. diaphanum and Gigaspora rosea, and their symbiotic lifestyle signature.</title>
        <authorList>
            <person name="Morin E."/>
            <person name="San Clemente H."/>
            <person name="Chen E.C.H."/>
            <person name="De La Providencia I."/>
            <person name="Hainaut M."/>
            <person name="Kuo A."/>
            <person name="Kohler A."/>
            <person name="Murat C."/>
            <person name="Tang N."/>
            <person name="Roy S."/>
            <person name="Loubradou J."/>
            <person name="Henrissat B."/>
            <person name="Grigoriev I.V."/>
            <person name="Corradi N."/>
            <person name="Roux C."/>
            <person name="Martin F.M."/>
        </authorList>
    </citation>
    <scope>NUCLEOTIDE SEQUENCE [LARGE SCALE GENOMIC DNA]</scope>
    <source>
        <strain evidence="7 8">DAOM 227022</strain>
    </source>
</reference>
<dbReference type="OrthoDB" id="5984655at2759"/>
<dbReference type="InterPro" id="IPR011009">
    <property type="entry name" value="Kinase-like_dom_sf"/>
</dbReference>
<accession>A0A397T3I9</accession>
<dbReference type="InterPro" id="IPR051681">
    <property type="entry name" value="Ser/Thr_Kinases-Pseudokinases"/>
</dbReference>
<dbReference type="GO" id="GO:0005524">
    <property type="term" value="F:ATP binding"/>
    <property type="evidence" value="ECO:0007669"/>
    <property type="project" value="UniProtKB-UniRule"/>
</dbReference>
<dbReference type="Gene3D" id="1.10.510.10">
    <property type="entry name" value="Transferase(Phosphotransferase) domain 1"/>
    <property type="match status" value="2"/>
</dbReference>
<dbReference type="Gene3D" id="3.30.200.20">
    <property type="entry name" value="Phosphorylase Kinase, domain 1"/>
    <property type="match status" value="1"/>
</dbReference>
<evidence type="ECO:0000256" key="2">
    <source>
        <dbReference type="ARBA" id="ARBA00022741"/>
    </source>
</evidence>